<feature type="compositionally biased region" description="Low complexity" evidence="6">
    <location>
        <begin position="42"/>
        <end position="58"/>
    </location>
</feature>
<evidence type="ECO:0000256" key="5">
    <source>
        <dbReference type="ARBA" id="ARBA00023242"/>
    </source>
</evidence>
<keyword evidence="2" id="KW-0805">Transcription regulation</keyword>
<feature type="domain" description="MADS-box" evidence="7">
    <location>
        <begin position="62"/>
        <end position="98"/>
    </location>
</feature>
<evidence type="ECO:0000256" key="6">
    <source>
        <dbReference type="SAM" id="MobiDB-lite"/>
    </source>
</evidence>
<evidence type="ECO:0000256" key="4">
    <source>
        <dbReference type="ARBA" id="ARBA00023163"/>
    </source>
</evidence>
<keyword evidence="3" id="KW-0238">DNA-binding</keyword>
<dbReference type="GO" id="GO:0005634">
    <property type="term" value="C:nucleus"/>
    <property type="evidence" value="ECO:0007669"/>
    <property type="project" value="UniProtKB-SubCell"/>
</dbReference>
<comment type="subcellular location">
    <subcellularLocation>
        <location evidence="1">Nucleus</location>
    </subcellularLocation>
</comment>
<dbReference type="AlphaFoldDB" id="A0A545ULD0"/>
<evidence type="ECO:0000256" key="3">
    <source>
        <dbReference type="ARBA" id="ARBA00023125"/>
    </source>
</evidence>
<dbReference type="GO" id="GO:0003677">
    <property type="term" value="F:DNA binding"/>
    <property type="evidence" value="ECO:0007669"/>
    <property type="project" value="UniProtKB-KW"/>
</dbReference>
<reference evidence="8 9" key="1">
    <citation type="journal article" date="2019" name="Appl. Microbiol. Biotechnol.">
        <title>Genome sequence of Isaria javanica and comparative genome analysis insights into family S53 peptidase evolution in fungal entomopathogens.</title>
        <authorList>
            <person name="Lin R."/>
            <person name="Zhang X."/>
            <person name="Xin B."/>
            <person name="Zou M."/>
            <person name="Gao Y."/>
            <person name="Qin F."/>
            <person name="Hu Q."/>
            <person name="Xie B."/>
            <person name="Cheng X."/>
        </authorList>
    </citation>
    <scope>NUCLEOTIDE SEQUENCE [LARGE SCALE GENOMIC DNA]</scope>
    <source>
        <strain evidence="8 9">IJ1G</strain>
    </source>
</reference>
<feature type="region of interest" description="Disordered" evidence="6">
    <location>
        <begin position="26"/>
        <end position="66"/>
    </location>
</feature>
<dbReference type="InterPro" id="IPR002100">
    <property type="entry name" value="TF_MADSbox"/>
</dbReference>
<gene>
    <name evidence="8" type="ORF">IF1G_11031</name>
</gene>
<dbReference type="Proteomes" id="UP000315783">
    <property type="component" value="Unassembled WGS sequence"/>
</dbReference>
<evidence type="ECO:0000313" key="8">
    <source>
        <dbReference type="EMBL" id="TQV90272.1"/>
    </source>
</evidence>
<evidence type="ECO:0000259" key="7">
    <source>
        <dbReference type="Pfam" id="PF00319"/>
    </source>
</evidence>
<protein>
    <recommendedName>
        <fullName evidence="7">MADS-box domain-containing protein</fullName>
    </recommendedName>
</protein>
<dbReference type="EMBL" id="SPUK01000029">
    <property type="protein sequence ID" value="TQV90272.1"/>
    <property type="molecule type" value="Genomic_DNA"/>
</dbReference>
<proteinExistence type="predicted"/>
<dbReference type="GO" id="GO:0045944">
    <property type="term" value="P:positive regulation of transcription by RNA polymerase II"/>
    <property type="evidence" value="ECO:0007669"/>
    <property type="project" value="UniProtKB-ARBA"/>
</dbReference>
<keyword evidence="5" id="KW-0539">Nucleus</keyword>
<evidence type="ECO:0000256" key="1">
    <source>
        <dbReference type="ARBA" id="ARBA00004123"/>
    </source>
</evidence>
<accession>A0A545ULD0</accession>
<sequence length="510" mass="55340">MSRALTRAAARAAATTRPITRAVANKLNTSTSAPGRAAHGNASRAPARRSAASAARISRTPEQKRREMFRKRTDTLFKKAKELHENTGAEVYVLFRDKNATTWADDSHHGFDGCAFGDEAPGNIKQVLDQVHGNGRRPRKRGPKKGARAARSLAESYSPQGQHSDFVDADEQLFYDLAEEDDPMPDPMLDSIPDTTPDTIQVATSGALPEVRTEALSRSALPAEAMQYDVSDADQNVTVDCNAQEAALLAGLTGVDSVPDVLLDQDRPYADAPHDFEIGPLGGFANVVQSFESPQLYGAPSAVAPQDSQFVACESFSDLFPPDDDQLDYSTLLFSSTDEFSDFLTGDQYSSVQRETHQSDRLTEGPWREEMSRPLSAVPSGYGPDFVFAMENLLASAPYGEKMRDEASAAVAISLDDLGHASFKGLAGDSNILHVSQKHARHSAFAALAQERVLFFQRLQQSPSPTFQCLFGLLQGVDRIVQGILHAANRSSSLSIVKKRAKSLGVVQQL</sequence>
<dbReference type="SUPFAM" id="SSF55455">
    <property type="entry name" value="SRF-like"/>
    <property type="match status" value="1"/>
</dbReference>
<dbReference type="Gene3D" id="3.40.1810.10">
    <property type="entry name" value="Transcription factor, MADS-box"/>
    <property type="match status" value="1"/>
</dbReference>
<keyword evidence="4" id="KW-0804">Transcription</keyword>
<comment type="caution">
    <text evidence="8">The sequence shown here is derived from an EMBL/GenBank/DDBJ whole genome shotgun (WGS) entry which is preliminary data.</text>
</comment>
<name>A0A545ULD0_9HYPO</name>
<organism evidence="8 9">
    <name type="scientific">Cordyceps javanica</name>
    <dbReference type="NCBI Taxonomy" id="43265"/>
    <lineage>
        <taxon>Eukaryota</taxon>
        <taxon>Fungi</taxon>
        <taxon>Dikarya</taxon>
        <taxon>Ascomycota</taxon>
        <taxon>Pezizomycotina</taxon>
        <taxon>Sordariomycetes</taxon>
        <taxon>Hypocreomycetidae</taxon>
        <taxon>Hypocreales</taxon>
        <taxon>Cordycipitaceae</taxon>
        <taxon>Cordyceps</taxon>
    </lineage>
</organism>
<evidence type="ECO:0000256" key="2">
    <source>
        <dbReference type="ARBA" id="ARBA00023015"/>
    </source>
</evidence>
<keyword evidence="9" id="KW-1185">Reference proteome</keyword>
<dbReference type="InterPro" id="IPR036879">
    <property type="entry name" value="TF_MADSbox_sf"/>
</dbReference>
<dbReference type="Pfam" id="PF00319">
    <property type="entry name" value="SRF-TF"/>
    <property type="match status" value="1"/>
</dbReference>
<evidence type="ECO:0000313" key="9">
    <source>
        <dbReference type="Proteomes" id="UP000315783"/>
    </source>
</evidence>
<dbReference type="GO" id="GO:0046983">
    <property type="term" value="F:protein dimerization activity"/>
    <property type="evidence" value="ECO:0007669"/>
    <property type="project" value="InterPro"/>
</dbReference>